<sequence>MSSLVNVSLDAIRSQACSVDGVSGGVAQALEAANYLAHADDGYGLLVKPYAVSTLNALHDEITEALAQLDTLTAQMPGKLRTAADTFETCDTTRAGDLSGKTAEIERNV</sequence>
<organism evidence="1 2">
    <name type="scientific">Nocardia fluminea</name>
    <dbReference type="NCBI Taxonomy" id="134984"/>
    <lineage>
        <taxon>Bacteria</taxon>
        <taxon>Bacillati</taxon>
        <taxon>Actinomycetota</taxon>
        <taxon>Actinomycetes</taxon>
        <taxon>Mycobacteriales</taxon>
        <taxon>Nocardiaceae</taxon>
        <taxon>Nocardia</taxon>
    </lineage>
</organism>
<evidence type="ECO:0000313" key="2">
    <source>
        <dbReference type="Proteomes" id="UP000233766"/>
    </source>
</evidence>
<dbReference type="RefSeq" id="WP_170112220.1">
    <property type="nucleotide sequence ID" value="NZ_JBFAAM010000002.1"/>
</dbReference>
<gene>
    <name evidence="1" type="ORF">ATK86_5986</name>
</gene>
<keyword evidence="2" id="KW-1185">Reference proteome</keyword>
<dbReference type="EMBL" id="PJMW01000002">
    <property type="protein sequence ID" value="PKV81518.1"/>
    <property type="molecule type" value="Genomic_DNA"/>
</dbReference>
<name>A0A2N3VIQ0_9NOCA</name>
<dbReference type="Pfam" id="PF10824">
    <property type="entry name" value="T7SS_ESX_EspC"/>
    <property type="match status" value="1"/>
</dbReference>
<dbReference type="InterPro" id="IPR022536">
    <property type="entry name" value="EspC"/>
</dbReference>
<proteinExistence type="predicted"/>
<dbReference type="AlphaFoldDB" id="A0A2N3VIQ0"/>
<reference evidence="1 2" key="1">
    <citation type="submission" date="2017-12" db="EMBL/GenBank/DDBJ databases">
        <title>Sequencing the genomes of 1000 Actinobacteria strains.</title>
        <authorList>
            <person name="Klenk H.-P."/>
        </authorList>
    </citation>
    <scope>NUCLEOTIDE SEQUENCE [LARGE SCALE GENOMIC DNA]</scope>
    <source>
        <strain evidence="1 2">DSM 44489</strain>
    </source>
</reference>
<dbReference type="Proteomes" id="UP000233766">
    <property type="component" value="Unassembled WGS sequence"/>
</dbReference>
<evidence type="ECO:0000313" key="1">
    <source>
        <dbReference type="EMBL" id="PKV81518.1"/>
    </source>
</evidence>
<accession>A0A2N3VIQ0</accession>
<dbReference type="GO" id="GO:0009306">
    <property type="term" value="P:protein secretion"/>
    <property type="evidence" value="ECO:0007669"/>
    <property type="project" value="InterPro"/>
</dbReference>
<comment type="caution">
    <text evidence="1">The sequence shown here is derived from an EMBL/GenBank/DDBJ whole genome shotgun (WGS) entry which is preliminary data.</text>
</comment>
<protein>
    <submittedName>
        <fullName evidence="1">Excreted virulence factor EspC (Type VII ESX diderm)</fullName>
    </submittedName>
</protein>